<dbReference type="GO" id="GO:0004340">
    <property type="term" value="F:glucokinase activity"/>
    <property type="evidence" value="ECO:0007669"/>
    <property type="project" value="TreeGrafter"/>
</dbReference>
<dbReference type="GO" id="GO:0005739">
    <property type="term" value="C:mitochondrion"/>
    <property type="evidence" value="ECO:0007669"/>
    <property type="project" value="TreeGrafter"/>
</dbReference>
<dbReference type="UniPathway" id="UPA00109">
    <property type="reaction ID" value="UER00180"/>
</dbReference>
<dbReference type="InterPro" id="IPR022673">
    <property type="entry name" value="Hexokinase_C"/>
</dbReference>
<dbReference type="Gene3D" id="3.30.420.40">
    <property type="match status" value="2"/>
</dbReference>
<dbReference type="GO" id="GO:0006096">
    <property type="term" value="P:glycolytic process"/>
    <property type="evidence" value="ECO:0007669"/>
    <property type="project" value="UniProtKB-UniPathway"/>
</dbReference>
<evidence type="ECO:0000256" key="2">
    <source>
        <dbReference type="ARBA" id="ARBA00022679"/>
    </source>
</evidence>
<evidence type="ECO:0000313" key="10">
    <source>
        <dbReference type="Proteomes" id="UP000078397"/>
    </source>
</evidence>
<evidence type="ECO:0000256" key="3">
    <source>
        <dbReference type="ARBA" id="ARBA00022741"/>
    </source>
</evidence>
<dbReference type="GO" id="GO:0005524">
    <property type="term" value="F:ATP binding"/>
    <property type="evidence" value="ECO:0007669"/>
    <property type="project" value="UniProtKB-UniRule"/>
</dbReference>
<organism evidence="9 10">
    <name type="scientific">Pochonia chlamydosporia 170</name>
    <dbReference type="NCBI Taxonomy" id="1380566"/>
    <lineage>
        <taxon>Eukaryota</taxon>
        <taxon>Fungi</taxon>
        <taxon>Dikarya</taxon>
        <taxon>Ascomycota</taxon>
        <taxon>Pezizomycotina</taxon>
        <taxon>Sordariomycetes</taxon>
        <taxon>Hypocreomycetidae</taxon>
        <taxon>Hypocreales</taxon>
        <taxon>Clavicipitaceae</taxon>
        <taxon>Pochonia</taxon>
    </lineage>
</organism>
<dbReference type="RefSeq" id="XP_018142842.1">
    <property type="nucleotide sequence ID" value="XM_018289156.1"/>
</dbReference>
<keyword evidence="6" id="KW-0324">Glycolysis</keyword>
<proteinExistence type="inferred from homology"/>
<name>A0A179FJP3_METCM</name>
<dbReference type="InterPro" id="IPR043129">
    <property type="entry name" value="ATPase_NBD"/>
</dbReference>
<dbReference type="InterPro" id="IPR022672">
    <property type="entry name" value="Hexokinase_N"/>
</dbReference>
<dbReference type="GO" id="GO:0005829">
    <property type="term" value="C:cytosol"/>
    <property type="evidence" value="ECO:0007669"/>
    <property type="project" value="TreeGrafter"/>
</dbReference>
<keyword evidence="2 6" id="KW-0808">Transferase</keyword>
<dbReference type="STRING" id="1380566.A0A179FJP3"/>
<evidence type="ECO:0000259" key="8">
    <source>
        <dbReference type="Pfam" id="PF03727"/>
    </source>
</evidence>
<keyword evidence="5 6" id="KW-0067">ATP-binding</keyword>
<dbReference type="EMBL" id="LSBJ02000005">
    <property type="protein sequence ID" value="OAQ65528.1"/>
    <property type="molecule type" value="Genomic_DNA"/>
</dbReference>
<evidence type="ECO:0000256" key="5">
    <source>
        <dbReference type="ARBA" id="ARBA00022840"/>
    </source>
</evidence>
<keyword evidence="3 6" id="KW-0547">Nucleotide-binding</keyword>
<dbReference type="PANTHER" id="PTHR19443:SF30">
    <property type="entry name" value="GLUCOKINASE-1-RELATED"/>
    <property type="match status" value="1"/>
</dbReference>
<accession>A0A179FJP3</accession>
<evidence type="ECO:0000256" key="4">
    <source>
        <dbReference type="ARBA" id="ARBA00022777"/>
    </source>
</evidence>
<dbReference type="Gene3D" id="3.40.367.20">
    <property type="match status" value="2"/>
</dbReference>
<comment type="caution">
    <text evidence="9">The sequence shown here is derived from an EMBL/GenBank/DDBJ whole genome shotgun (WGS) entry which is preliminary data.</text>
</comment>
<dbReference type="GO" id="GO:0008865">
    <property type="term" value="F:fructokinase activity"/>
    <property type="evidence" value="ECO:0007669"/>
    <property type="project" value="TreeGrafter"/>
</dbReference>
<dbReference type="PANTHER" id="PTHR19443">
    <property type="entry name" value="HEXOKINASE"/>
    <property type="match status" value="1"/>
</dbReference>
<dbReference type="GO" id="GO:0006006">
    <property type="term" value="P:glucose metabolic process"/>
    <property type="evidence" value="ECO:0007669"/>
    <property type="project" value="TreeGrafter"/>
</dbReference>
<dbReference type="PROSITE" id="PS51748">
    <property type="entry name" value="HEXOKINASE_2"/>
    <property type="match status" value="1"/>
</dbReference>
<dbReference type="GO" id="GO:0005536">
    <property type="term" value="F:D-glucose binding"/>
    <property type="evidence" value="ECO:0007669"/>
    <property type="project" value="InterPro"/>
</dbReference>
<dbReference type="Pfam" id="PF03727">
    <property type="entry name" value="Hexokinase_2"/>
    <property type="match status" value="1"/>
</dbReference>
<dbReference type="AlphaFoldDB" id="A0A179FJP3"/>
<dbReference type="Proteomes" id="UP000078397">
    <property type="component" value="Unassembled WGS sequence"/>
</dbReference>
<dbReference type="Pfam" id="PF00349">
    <property type="entry name" value="Hexokinase_1"/>
    <property type="match status" value="1"/>
</dbReference>
<evidence type="ECO:0000313" key="9">
    <source>
        <dbReference type="EMBL" id="OAQ65528.1"/>
    </source>
</evidence>
<comment type="similarity">
    <text evidence="1 6">Belongs to the hexokinase family.</text>
</comment>
<evidence type="ECO:0000259" key="7">
    <source>
        <dbReference type="Pfam" id="PF00349"/>
    </source>
</evidence>
<sequence>MPPVTNDMAGSFDLSSEDVSILAKHSITRMNELLACHGATQIPSFVTKLPTGSEVGQFLAVDLGGTNCRICLVDLQGNSTYKILQSKHIVPREHMVNSSHKPLFDFIASRIKQFLDTNSTSGHGTGEKGERSSPLNEKALKLAFTFSFTYETISLTEGRMLQWDKGWDIPDAIGQDPCGMLQKAIDRLGLRVTAVALTSDSVSTLAAEAYACGGSVSPLAGIIFGTGTNAAYTEKLENITKLRGAHQGRGNDKDVMVINSEWGGWYDEHPEMLPCTIHDKTLDETSTNPNEQLFEKRVSGMYLAELTRLAILKASEDGALTCTFEGSSTLHKPYALSGPFLSSLANDCSDSLQASIVCIEQTLDAEGVSQADAHMVRSLTKAIVRRAARLSGAAIAALIIQSGRLRNITKPSDILFRANELGHKRSRGFISSLMSYAKILLCWPRDVEEVFSYSSSNRTDSLVPENEMIVIGVDGSLFEFYPTFEAEIREALRDVPDIGLAGEARVRFRLTRDGSSLGAALVAHAGL</sequence>
<dbReference type="OrthoDB" id="419537at2759"/>
<feature type="domain" description="Hexokinase C-terminal" evidence="8">
    <location>
        <begin position="220"/>
        <end position="524"/>
    </location>
</feature>
<dbReference type="KEGG" id="pchm:VFPPC_10849"/>
<reference evidence="9 10" key="1">
    <citation type="journal article" date="2016" name="PLoS Pathog.">
        <title>Biosynthesis of antibiotic leucinostatins in bio-control fungus Purpureocillium lilacinum and their inhibition on phytophthora revealed by genome mining.</title>
        <authorList>
            <person name="Wang G."/>
            <person name="Liu Z."/>
            <person name="Lin R."/>
            <person name="Li E."/>
            <person name="Mao Z."/>
            <person name="Ling J."/>
            <person name="Yang Y."/>
            <person name="Yin W.B."/>
            <person name="Xie B."/>
        </authorList>
    </citation>
    <scope>NUCLEOTIDE SEQUENCE [LARGE SCALE GENOMIC DNA]</scope>
    <source>
        <strain evidence="9">170</strain>
    </source>
</reference>
<evidence type="ECO:0000256" key="6">
    <source>
        <dbReference type="RuleBase" id="RU362007"/>
    </source>
</evidence>
<keyword evidence="10" id="KW-1185">Reference proteome</keyword>
<evidence type="ECO:0000256" key="1">
    <source>
        <dbReference type="ARBA" id="ARBA00009225"/>
    </source>
</evidence>
<dbReference type="EC" id="2.7.1.-" evidence="6"/>
<dbReference type="SUPFAM" id="SSF53067">
    <property type="entry name" value="Actin-like ATPase domain"/>
    <property type="match status" value="2"/>
</dbReference>
<dbReference type="GO" id="GO:0001678">
    <property type="term" value="P:intracellular glucose homeostasis"/>
    <property type="evidence" value="ECO:0007669"/>
    <property type="project" value="InterPro"/>
</dbReference>
<protein>
    <recommendedName>
        <fullName evidence="6">Phosphotransferase</fullName>
        <ecNumber evidence="6">2.7.1.-</ecNumber>
    </recommendedName>
</protein>
<dbReference type="InterPro" id="IPR001312">
    <property type="entry name" value="Hexokinase"/>
</dbReference>
<dbReference type="GeneID" id="28853150"/>
<keyword evidence="4 6" id="KW-0418">Kinase</keyword>
<gene>
    <name evidence="9" type="ORF">VFPPC_10849</name>
</gene>
<dbReference type="PRINTS" id="PR00475">
    <property type="entry name" value="HEXOKINASE"/>
</dbReference>
<feature type="domain" description="Hexokinase N-terminal" evidence="7">
    <location>
        <begin position="7"/>
        <end position="210"/>
    </location>
</feature>